<feature type="transmembrane region" description="Helical" evidence="1">
    <location>
        <begin position="101"/>
        <end position="120"/>
    </location>
</feature>
<proteinExistence type="predicted"/>
<feature type="transmembrane region" description="Helical" evidence="1">
    <location>
        <begin position="72"/>
        <end position="95"/>
    </location>
</feature>
<name>A0AAN5CM65_9BILA</name>
<feature type="transmembrane region" description="Helical" evidence="1">
    <location>
        <begin position="38"/>
        <end position="60"/>
    </location>
</feature>
<reference evidence="3" key="1">
    <citation type="submission" date="2022-10" db="EMBL/GenBank/DDBJ databases">
        <title>Genome assembly of Pristionchus species.</title>
        <authorList>
            <person name="Yoshida K."/>
            <person name="Sommer R.J."/>
        </authorList>
    </citation>
    <scope>NUCLEOTIDE SEQUENCE [LARGE SCALE GENOMIC DNA]</scope>
    <source>
        <strain evidence="3">RS5460</strain>
    </source>
</reference>
<keyword evidence="1" id="KW-0472">Membrane</keyword>
<sequence>MTGKKYHLQIFKKNFYISSPNTFEPAYLSDHALSPVLFVIYTILIGLTLIICVIFMLILVISRNAFFFSFRITLAMIVCCGFGKIMARTLTYFGFTDLDLFSIELMFDFGVLLFITFMTVNRLLVITTPRECFIHANK</sequence>
<comment type="caution">
    <text evidence="2">The sequence shown here is derived from an EMBL/GenBank/DDBJ whole genome shotgun (WGS) entry which is preliminary data.</text>
</comment>
<dbReference type="AlphaFoldDB" id="A0AAN5CM65"/>
<dbReference type="Proteomes" id="UP001328107">
    <property type="component" value="Unassembled WGS sequence"/>
</dbReference>
<evidence type="ECO:0000313" key="3">
    <source>
        <dbReference type="Proteomes" id="UP001328107"/>
    </source>
</evidence>
<feature type="non-terminal residue" evidence="2">
    <location>
        <position position="138"/>
    </location>
</feature>
<keyword evidence="1" id="KW-0812">Transmembrane</keyword>
<accession>A0AAN5CM65</accession>
<organism evidence="2 3">
    <name type="scientific">Pristionchus mayeri</name>
    <dbReference type="NCBI Taxonomy" id="1317129"/>
    <lineage>
        <taxon>Eukaryota</taxon>
        <taxon>Metazoa</taxon>
        <taxon>Ecdysozoa</taxon>
        <taxon>Nematoda</taxon>
        <taxon>Chromadorea</taxon>
        <taxon>Rhabditida</taxon>
        <taxon>Rhabditina</taxon>
        <taxon>Diplogasteromorpha</taxon>
        <taxon>Diplogasteroidea</taxon>
        <taxon>Neodiplogasteridae</taxon>
        <taxon>Pristionchus</taxon>
    </lineage>
</organism>
<gene>
    <name evidence="2" type="ORF">PMAYCL1PPCAC_17138</name>
</gene>
<keyword evidence="3" id="KW-1185">Reference proteome</keyword>
<evidence type="ECO:0000313" key="2">
    <source>
        <dbReference type="EMBL" id="GMR46943.1"/>
    </source>
</evidence>
<dbReference type="EMBL" id="BTRK01000004">
    <property type="protein sequence ID" value="GMR46943.1"/>
    <property type="molecule type" value="Genomic_DNA"/>
</dbReference>
<keyword evidence="1" id="KW-1133">Transmembrane helix</keyword>
<protein>
    <submittedName>
        <fullName evidence="2">Uncharacterized protein</fullName>
    </submittedName>
</protein>
<evidence type="ECO:0000256" key="1">
    <source>
        <dbReference type="SAM" id="Phobius"/>
    </source>
</evidence>